<dbReference type="Pfam" id="PF11751">
    <property type="entry name" value="PorP_SprF"/>
    <property type="match status" value="1"/>
</dbReference>
<dbReference type="InterPro" id="IPR019861">
    <property type="entry name" value="PorP/SprF_Bacteroidetes"/>
</dbReference>
<dbReference type="NCBIfam" id="TIGR03519">
    <property type="entry name" value="T9SS_PorP_fam"/>
    <property type="match status" value="1"/>
</dbReference>
<reference evidence="3" key="1">
    <citation type="submission" date="2016-10" db="EMBL/GenBank/DDBJ databases">
        <authorList>
            <person name="Varghese N."/>
            <person name="Submissions S."/>
        </authorList>
    </citation>
    <scope>NUCLEOTIDE SEQUENCE [LARGE SCALE GENOMIC DNA]</scope>
    <source>
        <strain evidence="3">DSM 25730</strain>
    </source>
</reference>
<name>A0A1I1N4Y3_9FLAO</name>
<feature type="chain" id="PRO_5011481112" evidence="1">
    <location>
        <begin position="23"/>
        <end position="309"/>
    </location>
</feature>
<gene>
    <name evidence="2" type="ORF">SAMN04487987_10211</name>
</gene>
<organism evidence="2 3">
    <name type="scientific">Algibacter pectinivorans</name>
    <dbReference type="NCBI Taxonomy" id="870482"/>
    <lineage>
        <taxon>Bacteria</taxon>
        <taxon>Pseudomonadati</taxon>
        <taxon>Bacteroidota</taxon>
        <taxon>Flavobacteriia</taxon>
        <taxon>Flavobacteriales</taxon>
        <taxon>Flavobacteriaceae</taxon>
        <taxon>Algibacter</taxon>
    </lineage>
</organism>
<keyword evidence="3" id="KW-1185">Reference proteome</keyword>
<evidence type="ECO:0000256" key="1">
    <source>
        <dbReference type="SAM" id="SignalP"/>
    </source>
</evidence>
<feature type="signal peptide" evidence="1">
    <location>
        <begin position="1"/>
        <end position="22"/>
    </location>
</feature>
<dbReference type="STRING" id="870482.SAMN04487987_10211"/>
<proteinExistence type="predicted"/>
<keyword evidence="1" id="KW-0732">Signal</keyword>
<sequence length="309" mass="34027">MNNINKLYALIAIVVVSLISNASFGQQTPTFSEYNYNPFIINSAYAGLTQNTEVSLSNSGFFNDFEGSPSSLSLSGHGQMNRGKVGLGAGLIRDKIGVTTSTSFFAAYSYKIFFDFESNRPYWQHYSPGVISFGITAGVQQYQDNLTELGITNDPNFAQDINTTIPTIGLSFLFNHASFYAGFSAPNVMGNSLATNKDVKLSTPVYGYFGYRILSDAFRNIMIKPNVLIKHEKEAPMQIDFNLATSFKNKFEIGAGYRTSSSVNLLAGIYLLNNLRFIYTYNIASNNSPLGNSHGIILSIQFKEGYAID</sequence>
<dbReference type="RefSeq" id="WP_092848827.1">
    <property type="nucleotide sequence ID" value="NZ_FOMI01000002.1"/>
</dbReference>
<dbReference type="EMBL" id="FOMI01000002">
    <property type="protein sequence ID" value="SFC92724.1"/>
    <property type="molecule type" value="Genomic_DNA"/>
</dbReference>
<accession>A0A1I1N4Y3</accession>
<dbReference type="OrthoDB" id="1172751at2"/>
<evidence type="ECO:0000313" key="2">
    <source>
        <dbReference type="EMBL" id="SFC92724.1"/>
    </source>
</evidence>
<evidence type="ECO:0000313" key="3">
    <source>
        <dbReference type="Proteomes" id="UP000199439"/>
    </source>
</evidence>
<protein>
    <submittedName>
        <fullName evidence="2">Type IX secretion system membrane protein, PorP/SprF family</fullName>
    </submittedName>
</protein>
<dbReference type="Proteomes" id="UP000199439">
    <property type="component" value="Unassembled WGS sequence"/>
</dbReference>
<dbReference type="AlphaFoldDB" id="A0A1I1N4Y3"/>